<sequence>MNLKQKFAALKKSDNRIHYNDFPSHMKLIKNIENLLPDNKDVPIVIVCIGTDRSTGDSLGPLIGTKLTELNGNQYPVYGTLEQPIHAVNLDEKLQEINHAYTEPFIIAIDACLGKYNNIGTISIGEGPVLPGAGVNKKLSPVGNMHITGIVNVSGYMEYFVLQNTRLSLVMSMAKVISECLHLAISNHTNKLITQKVHFKENITIKKNLKT</sequence>
<evidence type="ECO:0000313" key="1">
    <source>
        <dbReference type="EMBL" id="MFC7395111.1"/>
    </source>
</evidence>
<dbReference type="Pfam" id="PF06866">
    <property type="entry name" value="DUF1256"/>
    <property type="match status" value="1"/>
</dbReference>
<keyword evidence="1" id="KW-0378">Hydrolase</keyword>
<dbReference type="GO" id="GO:0008233">
    <property type="term" value="F:peptidase activity"/>
    <property type="evidence" value="ECO:0007669"/>
    <property type="project" value="UniProtKB-KW"/>
</dbReference>
<dbReference type="GO" id="GO:0006508">
    <property type="term" value="P:proteolysis"/>
    <property type="evidence" value="ECO:0007669"/>
    <property type="project" value="UniProtKB-KW"/>
</dbReference>
<keyword evidence="2" id="KW-1185">Reference proteome</keyword>
<proteinExistence type="predicted"/>
<accession>A0ABW2Q0A2</accession>
<dbReference type="SUPFAM" id="SSF53163">
    <property type="entry name" value="HybD-like"/>
    <property type="match status" value="1"/>
</dbReference>
<dbReference type="EMBL" id="JBHTCO010000042">
    <property type="protein sequence ID" value="MFC7395111.1"/>
    <property type="molecule type" value="Genomic_DNA"/>
</dbReference>
<comment type="caution">
    <text evidence="1">The sequence shown here is derived from an EMBL/GenBank/DDBJ whole genome shotgun (WGS) entry which is preliminary data.</text>
</comment>
<protein>
    <submittedName>
        <fullName evidence="1">Spore protease YyaC</fullName>
    </submittedName>
</protein>
<dbReference type="InterPro" id="IPR009665">
    <property type="entry name" value="YyaC"/>
</dbReference>
<dbReference type="Proteomes" id="UP001596505">
    <property type="component" value="Unassembled WGS sequence"/>
</dbReference>
<dbReference type="RefSeq" id="WP_380969299.1">
    <property type="nucleotide sequence ID" value="NZ_JBHTCO010000042.1"/>
</dbReference>
<keyword evidence="1" id="KW-0645">Protease</keyword>
<evidence type="ECO:0000313" key="2">
    <source>
        <dbReference type="Proteomes" id="UP001596505"/>
    </source>
</evidence>
<organism evidence="1 2">
    <name type="scientific">Scopulibacillus cellulosilyticus</name>
    <dbReference type="NCBI Taxonomy" id="2665665"/>
    <lineage>
        <taxon>Bacteria</taxon>
        <taxon>Bacillati</taxon>
        <taxon>Bacillota</taxon>
        <taxon>Bacilli</taxon>
        <taxon>Bacillales</taxon>
        <taxon>Sporolactobacillaceae</taxon>
        <taxon>Scopulibacillus</taxon>
    </lineage>
</organism>
<reference evidence="2" key="1">
    <citation type="journal article" date="2019" name="Int. J. Syst. Evol. Microbiol.">
        <title>The Global Catalogue of Microorganisms (GCM) 10K type strain sequencing project: providing services to taxonomists for standard genome sequencing and annotation.</title>
        <authorList>
            <consortium name="The Broad Institute Genomics Platform"/>
            <consortium name="The Broad Institute Genome Sequencing Center for Infectious Disease"/>
            <person name="Wu L."/>
            <person name="Ma J."/>
        </authorList>
    </citation>
    <scope>NUCLEOTIDE SEQUENCE [LARGE SCALE GENOMIC DNA]</scope>
    <source>
        <strain evidence="2">CGMCC 1.16305</strain>
    </source>
</reference>
<dbReference type="InterPro" id="IPR023430">
    <property type="entry name" value="Pept_HybD-like_dom_sf"/>
</dbReference>
<dbReference type="NCBIfam" id="TIGR02841">
    <property type="entry name" value="spore_YyaC"/>
    <property type="match status" value="1"/>
</dbReference>
<name>A0ABW2Q0A2_9BACL</name>
<gene>
    <name evidence="1" type="primary">yyaC</name>
    <name evidence="1" type="ORF">ACFQRG_19560</name>
</gene>